<organism evidence="1 2">
    <name type="scientific">macacine betaherpesvirus 9</name>
    <dbReference type="NCBI Taxonomy" id="2560568"/>
    <lineage>
        <taxon>Viruses</taxon>
        <taxon>Duplodnaviria</taxon>
        <taxon>Heunggongvirae</taxon>
        <taxon>Peploviricota</taxon>
        <taxon>Herviviricetes</taxon>
        <taxon>Herpesvirales</taxon>
        <taxon>Orthoherpesviridae</taxon>
        <taxon>Betaherpesvirinae</taxon>
        <taxon>Roseolovirus</taxon>
        <taxon>Roseolovirus macacinebeta9</taxon>
    </lineage>
</organism>
<dbReference type="InterPro" id="IPR003360">
    <property type="entry name" value="US22-like"/>
</dbReference>
<dbReference type="RefSeq" id="YP_009253929.1">
    <property type="nucleotide sequence ID" value="NC_030200.1"/>
</dbReference>
<proteinExistence type="predicted"/>
<dbReference type="Pfam" id="PF02393">
    <property type="entry name" value="US22"/>
    <property type="match status" value="2"/>
</dbReference>
<protein>
    <submittedName>
        <fullName evidence="1">Tegument protein UL43</fullName>
    </submittedName>
</protein>
<evidence type="ECO:0000313" key="1">
    <source>
        <dbReference type="EMBL" id="ANC96566.1"/>
    </source>
</evidence>
<keyword evidence="2" id="KW-1185">Reference proteome</keyword>
<dbReference type="KEGG" id="vg:27912093"/>
<dbReference type="GeneID" id="27912093"/>
<dbReference type="Proteomes" id="UP000202843">
    <property type="component" value="Segment"/>
</dbReference>
<dbReference type="EMBL" id="KU351741">
    <property type="protein sequence ID" value="ANC96566.1"/>
    <property type="molecule type" value="Genomic_DNA"/>
</dbReference>
<accession>A0A192XP34</accession>
<sequence>MDLLAQFLCCFKSTTILEDFILSKQGTSLVLPWPQEWRLTFHTIESIPDVSKEDIEEFRKTYLCCEDSLIIIGILHHVKKATCRGPLLLRGERGHLYVYNNSYDKCLYYVATNLQEFFLIGLKFFYPIYELCEFIIESESAHSIIEHAQSFSDILNYRNKNINVCFILKSHPYKTYVRFSKLTMTPYTEQDLINWEKVLECTNLDILFTVQYNTFGKWIEMILIFNDHGNLFAVDLDEKIIFIAHNLVEFLKVGCLRYNENHRLHQDCFTEPKNSLNLEEKFSRPVSCPWGSACKKKTSTVFKRFSQNWKNLFHDKSKR</sequence>
<reference evidence="1 2" key="1">
    <citation type="journal article" date="2016" name="J. Virol.">
        <title>Complete Unique Genome Sequence, Expression Profile, and Salivary Gland Tissue Tropism of the Herpesvirus 7 Homolog in Pigtailed Macaques.</title>
        <authorList>
            <person name="Staheli J.P."/>
            <person name="Dyen M.R."/>
            <person name="Basom R."/>
            <person name="Fitzgibbon M."/>
            <person name="Barcy S."/>
        </authorList>
    </citation>
    <scope>NUCLEOTIDE SEQUENCE [LARGE SCALE GENOMIC DNA]</scope>
</reference>
<dbReference type="OrthoDB" id="11191at10239"/>
<name>A0A192XP34_9BETA</name>
<gene>
    <name evidence="1" type="primary">U25</name>
</gene>
<evidence type="ECO:0000313" key="2">
    <source>
        <dbReference type="Proteomes" id="UP000202843"/>
    </source>
</evidence>